<dbReference type="InterPro" id="IPR021715">
    <property type="entry name" value="Slu7_dom"/>
</dbReference>
<feature type="domain" description="Pre-mRNA-splicing factor SLU7" evidence="9">
    <location>
        <begin position="142"/>
        <end position="218"/>
    </location>
</feature>
<comment type="caution">
    <text evidence="10">The sequence shown here is derived from an EMBL/GenBank/DDBJ whole genome shotgun (WGS) entry which is preliminary data.</text>
</comment>
<feature type="compositionally biased region" description="Basic and acidic residues" evidence="8">
    <location>
        <begin position="280"/>
        <end position="294"/>
    </location>
</feature>
<dbReference type="GO" id="GO:0000398">
    <property type="term" value="P:mRNA splicing, via spliceosome"/>
    <property type="evidence" value="ECO:0007669"/>
    <property type="project" value="UniProtKB-UniRule"/>
</dbReference>
<feature type="compositionally biased region" description="Basic and acidic residues" evidence="8">
    <location>
        <begin position="7"/>
        <end position="17"/>
    </location>
</feature>
<evidence type="ECO:0000256" key="6">
    <source>
        <dbReference type="ARBA" id="ARBA00023242"/>
    </source>
</evidence>
<keyword evidence="3 7" id="KW-0507">mRNA processing</keyword>
<keyword evidence="4 7" id="KW-0747">Spliceosome</keyword>
<organism evidence="10 11">
    <name type="scientific">Nannochloropsis salina CCMP1776</name>
    <dbReference type="NCBI Taxonomy" id="1027361"/>
    <lineage>
        <taxon>Eukaryota</taxon>
        <taxon>Sar</taxon>
        <taxon>Stramenopiles</taxon>
        <taxon>Ochrophyta</taxon>
        <taxon>Eustigmatophyceae</taxon>
        <taxon>Eustigmatales</taxon>
        <taxon>Monodopsidaceae</taxon>
        <taxon>Microchloropsis</taxon>
        <taxon>Microchloropsis salina</taxon>
    </lineage>
</organism>
<sequence length="636" mass="71628">MASGLSEYKKREEEKKARQAGNLAPEIDAASGKMINPHNPEYITKRPWYLGESGPSLNHHARQRDDSILSLQETEEILARQPKKFLGRATVFRKGACENCGAMTHKKKDCVERPRSLGKTAKVSGMDIAPDEAPRGVQEGKLGWDGKRDQWAGYRAEDHERVIERYAQMEEERKRQAISRKAEKEREKEEKRKEKEAARLKRKEEKAAAKRDPQAAVGDKRAEQGSKAINQESRNGGEVGEGEEGEEEGEEGSESESGGSEASDSDSDYDSDEEDEDEGVREYLLKDKDNKDFQGRVARQGGVGGAQMKVSVRNLRIREDTAKYLRNLDPNSAYYDPKTRAMRDNPLPGTHPEELAYAGDNYVRTTGDTVALARMQVFALEAQEEGIDVHAEANPTAAILAKKRFEEAQGAEKEEARKRVMEAYGAEKYSKKPDPRLLLGQTEAWTEYSKDGRLLKGAPRAVVRSKYEEDVQVNNHTTVWGSYFEKKSGKWGYGCCHSLIKQSYCTGEEGRRANEVQGTVSGNGRSREGEASGEREDGKEERRKKSKLTGEMTTRAELYGTEVSGGLELDVKMLKDAVQRQREFQEKKVELDERRRGYNTKGEGEVTKEEMEAYRLVRRRGEDPMARVGSGELLEH</sequence>
<protein>
    <recommendedName>
        <fullName evidence="7">Pre-mRNA-splicing factor SLU7</fullName>
    </recommendedName>
</protein>
<evidence type="ECO:0000256" key="3">
    <source>
        <dbReference type="ARBA" id="ARBA00022664"/>
    </source>
</evidence>
<evidence type="ECO:0000256" key="7">
    <source>
        <dbReference type="RuleBase" id="RU367071"/>
    </source>
</evidence>
<feature type="domain" description="Pre-mRNA-splicing factor SLU7" evidence="9">
    <location>
        <begin position="255"/>
        <end position="482"/>
    </location>
</feature>
<evidence type="ECO:0000256" key="1">
    <source>
        <dbReference type="ARBA" id="ARBA00004123"/>
    </source>
</evidence>
<gene>
    <name evidence="10" type="ORF">NSK_007620</name>
</gene>
<dbReference type="PANTHER" id="PTHR12942">
    <property type="entry name" value="STEP II SPLICING FACTOR SLU7"/>
    <property type="match status" value="1"/>
</dbReference>
<feature type="region of interest" description="Disordered" evidence="8">
    <location>
        <begin position="512"/>
        <end position="552"/>
    </location>
</feature>
<dbReference type="Proteomes" id="UP000355283">
    <property type="component" value="Unassembled WGS sequence"/>
</dbReference>
<keyword evidence="11" id="KW-1185">Reference proteome</keyword>
<feature type="compositionally biased region" description="Basic and acidic residues" evidence="8">
    <location>
        <begin position="142"/>
        <end position="224"/>
    </location>
</feature>
<feature type="region of interest" description="Disordered" evidence="8">
    <location>
        <begin position="1"/>
        <end position="38"/>
    </location>
</feature>
<evidence type="ECO:0000256" key="4">
    <source>
        <dbReference type="ARBA" id="ARBA00022728"/>
    </source>
</evidence>
<comment type="function">
    <text evidence="7">Involved in pre-mRNA splicing.</text>
</comment>
<name>A0A4D9CSG6_9STRA</name>
<evidence type="ECO:0000256" key="8">
    <source>
        <dbReference type="SAM" id="MobiDB-lite"/>
    </source>
</evidence>
<feature type="compositionally biased region" description="Basic and acidic residues" evidence="8">
    <location>
        <begin position="525"/>
        <end position="543"/>
    </location>
</feature>
<evidence type="ECO:0000256" key="5">
    <source>
        <dbReference type="ARBA" id="ARBA00023187"/>
    </source>
</evidence>
<reference evidence="10 11" key="1">
    <citation type="submission" date="2019-01" db="EMBL/GenBank/DDBJ databases">
        <title>Nuclear Genome Assembly of the Microalgal Biofuel strain Nannochloropsis salina CCMP1776.</title>
        <authorList>
            <person name="Hovde B."/>
        </authorList>
    </citation>
    <scope>NUCLEOTIDE SEQUENCE [LARGE SCALE GENOMIC DNA]</scope>
    <source>
        <strain evidence="10 11">CCMP1776</strain>
    </source>
</reference>
<dbReference type="InterPro" id="IPR039974">
    <property type="entry name" value="Splicing_factor_SLU7"/>
</dbReference>
<feature type="region of interest" description="Disordered" evidence="8">
    <location>
        <begin position="122"/>
        <end position="300"/>
    </location>
</feature>
<evidence type="ECO:0000256" key="2">
    <source>
        <dbReference type="ARBA" id="ARBA00007203"/>
    </source>
</evidence>
<comment type="subunit">
    <text evidence="7">Associated with the spliceosome.</text>
</comment>
<comment type="subcellular location">
    <subcellularLocation>
        <location evidence="1 7">Nucleus</location>
    </subcellularLocation>
</comment>
<dbReference type="AlphaFoldDB" id="A0A4D9CSG6"/>
<feature type="compositionally biased region" description="Acidic residues" evidence="8">
    <location>
        <begin position="240"/>
        <end position="254"/>
    </location>
</feature>
<dbReference type="EMBL" id="SDOX01000145">
    <property type="protein sequence ID" value="TFJ80977.1"/>
    <property type="molecule type" value="Genomic_DNA"/>
</dbReference>
<evidence type="ECO:0000259" key="9">
    <source>
        <dbReference type="Pfam" id="PF11708"/>
    </source>
</evidence>
<comment type="similarity">
    <text evidence="2 7">Belongs to the SLU7 family.</text>
</comment>
<feature type="compositionally biased region" description="Acidic residues" evidence="8">
    <location>
        <begin position="263"/>
        <end position="279"/>
    </location>
</feature>
<dbReference type="OrthoDB" id="249612at2759"/>
<dbReference type="Pfam" id="PF11708">
    <property type="entry name" value="Slu7"/>
    <property type="match status" value="2"/>
</dbReference>
<keyword evidence="5 7" id="KW-0508">mRNA splicing</keyword>
<dbReference type="GO" id="GO:0005681">
    <property type="term" value="C:spliceosomal complex"/>
    <property type="evidence" value="ECO:0007669"/>
    <property type="project" value="UniProtKB-UniRule"/>
</dbReference>
<proteinExistence type="inferred from homology"/>
<evidence type="ECO:0000313" key="11">
    <source>
        <dbReference type="Proteomes" id="UP000355283"/>
    </source>
</evidence>
<evidence type="ECO:0000313" key="10">
    <source>
        <dbReference type="EMBL" id="TFJ80977.1"/>
    </source>
</evidence>
<keyword evidence="6 7" id="KW-0539">Nucleus</keyword>
<dbReference type="GO" id="GO:0030628">
    <property type="term" value="F:pre-mRNA 3'-splice site binding"/>
    <property type="evidence" value="ECO:0007669"/>
    <property type="project" value="UniProtKB-UniRule"/>
</dbReference>
<dbReference type="PANTHER" id="PTHR12942:SF2">
    <property type="entry name" value="PRE-MRNA-SPLICING FACTOR SLU7"/>
    <property type="match status" value="1"/>
</dbReference>
<accession>A0A4D9CSG6</accession>